<dbReference type="EMBL" id="JAAIIF010000008">
    <property type="protein sequence ID" value="NMM96400.1"/>
    <property type="molecule type" value="Genomic_DNA"/>
</dbReference>
<protein>
    <submittedName>
        <fullName evidence="2">Uncharacterized protein</fullName>
    </submittedName>
</protein>
<dbReference type="AlphaFoldDB" id="A0A7Y0EU05"/>
<dbReference type="Proteomes" id="UP000529710">
    <property type="component" value="Unassembled WGS sequence"/>
</dbReference>
<accession>A0A7Y0EU05</accession>
<gene>
    <name evidence="2" type="ORF">G1C98_1136</name>
</gene>
<reference evidence="2 3" key="1">
    <citation type="submission" date="2020-02" db="EMBL/GenBank/DDBJ databases">
        <title>Characterization of phylogenetic diversity of novel bifidobacterial species isolated in Czech ZOOs.</title>
        <authorList>
            <person name="Lugli G.A."/>
            <person name="Vera N.B."/>
            <person name="Ventura M."/>
        </authorList>
    </citation>
    <scope>NUCLEOTIDE SEQUENCE [LARGE SCALE GENOMIC DNA]</scope>
    <source>
        <strain evidence="2 3">DSM 109960</strain>
    </source>
</reference>
<sequence length="190" mass="20547">MRNGQLAHSREVGSGRQIVALQLGCWTACVWMSSPRSRARSRAMSTNSSGTRHRAAICGTVRPAWQSAAMLATMSFGWFVPVWAALGSPASIPSVPIPPASSSLVGSRVLRSSTGCPALHMRVNRQPCGLINLPVMRAKPITTPTAAPGTRPRRARKPSAGLGRRIVRRPSFRIVVSFRRPWPGMACRQV</sequence>
<feature type="region of interest" description="Disordered" evidence="1">
    <location>
        <begin position="141"/>
        <end position="160"/>
    </location>
</feature>
<organism evidence="2 3">
    <name type="scientific">Bifidobacterium erythrocebi</name>
    <dbReference type="NCBI Taxonomy" id="2675325"/>
    <lineage>
        <taxon>Bacteria</taxon>
        <taxon>Bacillati</taxon>
        <taxon>Actinomycetota</taxon>
        <taxon>Actinomycetes</taxon>
        <taxon>Bifidobacteriales</taxon>
        <taxon>Bifidobacteriaceae</taxon>
        <taxon>Bifidobacterium</taxon>
    </lineage>
</organism>
<proteinExistence type="predicted"/>
<evidence type="ECO:0000313" key="2">
    <source>
        <dbReference type="EMBL" id="NMM96400.1"/>
    </source>
</evidence>
<keyword evidence="3" id="KW-1185">Reference proteome</keyword>
<evidence type="ECO:0000256" key="1">
    <source>
        <dbReference type="SAM" id="MobiDB-lite"/>
    </source>
</evidence>
<feature type="compositionally biased region" description="Low complexity" evidence="1">
    <location>
        <begin position="141"/>
        <end position="150"/>
    </location>
</feature>
<name>A0A7Y0EU05_9BIFI</name>
<comment type="caution">
    <text evidence="2">The sequence shown here is derived from an EMBL/GenBank/DDBJ whole genome shotgun (WGS) entry which is preliminary data.</text>
</comment>
<evidence type="ECO:0000313" key="3">
    <source>
        <dbReference type="Proteomes" id="UP000529710"/>
    </source>
</evidence>